<dbReference type="GeneID" id="93551412"/>
<dbReference type="Gene3D" id="3.20.180.10">
    <property type="entry name" value="PNP-oxidase-like"/>
    <property type="match status" value="1"/>
</dbReference>
<sequence>MLGATTTTGPSTAERVRSACMRAEGAALVIDGSDPVVTSLHHLRPNGEMILAVPTDSIDDAIRWQSSRAGVPAVVELTDHAPLALREPVRSLVWLRGELRPVPESLMRPMAGAVAAEHPHAALLDVGHTTSLVRLIVGSAVVADSTGAEPVDVDSLLAAEPDPFWEMETSWLEHLDSDHPDLLAQLSRRLPPSLRQGRVRPLGIDRYGIRLRIEGECGDNDVRLGFAAPVDDTISLSRALRVLAGCPFLNGLRARG</sequence>
<dbReference type="AlphaFoldDB" id="A0A143QIB8"/>
<dbReference type="Proteomes" id="UP000076038">
    <property type="component" value="Chromosome"/>
</dbReference>
<dbReference type="EMBL" id="CP015220">
    <property type="protein sequence ID" value="AMY22684.1"/>
    <property type="molecule type" value="Genomic_DNA"/>
</dbReference>
<dbReference type="RefSeq" id="WP_032383014.1">
    <property type="nucleotide sequence ID" value="NZ_CAKKLU010000028.1"/>
</dbReference>
<evidence type="ECO:0000259" key="1">
    <source>
        <dbReference type="Pfam" id="PF10615"/>
    </source>
</evidence>
<dbReference type="Pfam" id="PF10615">
    <property type="entry name" value="DUF2470"/>
    <property type="match status" value="1"/>
</dbReference>
<keyword evidence="3" id="KW-1185">Reference proteome</keyword>
<name>A0A143QIB8_RHOFA</name>
<accession>A0A260U0L2</accession>
<dbReference type="PATRIC" id="fig|1653479.3.peg.1391"/>
<reference evidence="3" key="2">
    <citation type="submission" date="2016-04" db="EMBL/GenBank/DDBJ databases">
        <title>Complete Genome and Plasmid Sequences for Rhodococcus fascians D188 and Draft Sequences for Rhodococcus spp. Isolates PBTS 1 and PBTS 2.</title>
        <authorList>
            <person name="Stamer R."/>
            <person name="Vereecke D."/>
            <person name="Zhang Y."/>
            <person name="Schilkey F."/>
            <person name="Devitt N."/>
            <person name="Randall J."/>
        </authorList>
    </citation>
    <scope>NUCLEOTIDE SEQUENCE [LARGE SCALE GENOMIC DNA]</scope>
    <source>
        <strain evidence="3">PBTS2</strain>
    </source>
</reference>
<dbReference type="KEGG" id="rhs:A3Q41_01376"/>
<dbReference type="InterPro" id="IPR019595">
    <property type="entry name" value="DUF2470"/>
</dbReference>
<protein>
    <recommendedName>
        <fullName evidence="1">DUF2470 domain-containing protein</fullName>
    </recommendedName>
</protein>
<reference evidence="2 3" key="1">
    <citation type="journal article" date="2016" name="Genome Announc.">
        <title>Complete Genome and Plasmid Sequences for Rhodococcus fascians D188 and Draft Sequences for Rhodococcus Isolates PBTS 1 and PBTS 2.</title>
        <authorList>
            <person name="Stamler R.A."/>
            <person name="Vereecke D."/>
            <person name="Zhang Y."/>
            <person name="Schilkey F."/>
            <person name="Devitt N."/>
            <person name="Randall J.J."/>
        </authorList>
    </citation>
    <scope>NUCLEOTIDE SEQUENCE [LARGE SCALE GENOMIC DNA]</scope>
    <source>
        <strain evidence="2 3">PBTS2</strain>
    </source>
</reference>
<accession>A0A143QIB8</accession>
<proteinExistence type="predicted"/>
<gene>
    <name evidence="2" type="ORF">A3Q41_01376</name>
</gene>
<dbReference type="SUPFAM" id="SSF50475">
    <property type="entry name" value="FMN-binding split barrel"/>
    <property type="match status" value="1"/>
</dbReference>
<dbReference type="InterPro" id="IPR037119">
    <property type="entry name" value="Haem_oxidase_HugZ-like_sf"/>
</dbReference>
<dbReference type="OrthoDB" id="3381348at2"/>
<evidence type="ECO:0000313" key="3">
    <source>
        <dbReference type="Proteomes" id="UP000076038"/>
    </source>
</evidence>
<feature type="domain" description="DUF2470" evidence="1">
    <location>
        <begin position="169"/>
        <end position="233"/>
    </location>
</feature>
<organism evidence="2 3">
    <name type="scientific">Rhodococcoides fascians</name>
    <name type="common">Rhodococcus fascians</name>
    <dbReference type="NCBI Taxonomy" id="1828"/>
    <lineage>
        <taxon>Bacteria</taxon>
        <taxon>Bacillati</taxon>
        <taxon>Actinomycetota</taxon>
        <taxon>Actinomycetes</taxon>
        <taxon>Mycobacteriales</taxon>
        <taxon>Nocardiaceae</taxon>
        <taxon>Rhodococcoides</taxon>
    </lineage>
</organism>
<evidence type="ECO:0000313" key="2">
    <source>
        <dbReference type="EMBL" id="AMY22684.1"/>
    </source>
</evidence>